<dbReference type="Proteomes" id="UP001373714">
    <property type="component" value="Unassembled WGS sequence"/>
</dbReference>
<evidence type="ECO:0000256" key="1">
    <source>
        <dbReference type="ARBA" id="ARBA00004496"/>
    </source>
</evidence>
<dbReference type="AlphaFoldDB" id="A0AAV9UHF8"/>
<evidence type="ECO:0000256" key="4">
    <source>
        <dbReference type="ARBA" id="ARBA00022598"/>
    </source>
</evidence>
<protein>
    <recommendedName>
        <fullName evidence="11">UDP-N-acetylmuramoyl-L-alanyl-D-glutamate synthetase</fullName>
    </recommendedName>
</protein>
<evidence type="ECO:0000256" key="6">
    <source>
        <dbReference type="ARBA" id="ARBA00022840"/>
    </source>
</evidence>
<sequence>MTNLVVLGGGESGVGTAVLGKTQGFTVFLSDASKITDAYKSILLQYNIPFEEGGHTESKILAADLVMKSPGIPYTAPIIQKLQQQNTQIISEIEFVATRGDYQTIGITGSNGKTTTTLLTHHLLTTGGLTFGIGGNIGTSYALQVAQNPTMPYVLELSSFQLDGIDTYRPNIAVITNISPDHLDRYEYKYENYVASKFRITMNQGADDYLIYDADDVESCNWLNKNKTLAVLLPFSIKRKIDTGAYLTEDGKSIVVNVGNQAGEIVIGTRDISLEGKHNYKNAMAAVVIAKLRNVDDSLIRSGLKSFKGAEHRLEKVLNVSGVQYINDSKATNVNSVFYALDSMKTPTVWIVGGVDKGNDYSEIFDLVKEKVKAIVCLGANNAKIINAFGSVVKTSKIAEAGNMVDAVKLARGFAEEGEVVLLSPACASFDLFKSYEDRGRQFKDAVHKLQE</sequence>
<keyword evidence="5" id="KW-0547">Nucleotide-binding</keyword>
<dbReference type="GO" id="GO:0051301">
    <property type="term" value="P:cell division"/>
    <property type="evidence" value="ECO:0007669"/>
    <property type="project" value="InterPro"/>
</dbReference>
<evidence type="ECO:0000256" key="5">
    <source>
        <dbReference type="ARBA" id="ARBA00022741"/>
    </source>
</evidence>
<evidence type="ECO:0000259" key="7">
    <source>
        <dbReference type="Pfam" id="PF02875"/>
    </source>
</evidence>
<dbReference type="InterPro" id="IPR036615">
    <property type="entry name" value="Mur_ligase_C_dom_sf"/>
</dbReference>
<dbReference type="SUPFAM" id="SSF53244">
    <property type="entry name" value="MurD-like peptide ligases, peptide-binding domain"/>
    <property type="match status" value="1"/>
</dbReference>
<dbReference type="GO" id="GO:0008360">
    <property type="term" value="P:regulation of cell shape"/>
    <property type="evidence" value="ECO:0007669"/>
    <property type="project" value="InterPro"/>
</dbReference>
<dbReference type="PANTHER" id="PTHR43692">
    <property type="entry name" value="UDP-N-ACETYLMURAMOYLALANINE--D-GLUTAMATE LIGASE"/>
    <property type="match status" value="1"/>
</dbReference>
<dbReference type="GO" id="GO:0008764">
    <property type="term" value="F:UDP-N-acetylmuramoylalanine-D-glutamate ligase activity"/>
    <property type="evidence" value="ECO:0007669"/>
    <property type="project" value="UniProtKB-EC"/>
</dbReference>
<comment type="caution">
    <text evidence="9">The sequence shown here is derived from an EMBL/GenBank/DDBJ whole genome shotgun (WGS) entry which is preliminary data.</text>
</comment>
<feature type="domain" description="Mur ligase central" evidence="8">
    <location>
        <begin position="107"/>
        <end position="290"/>
    </location>
</feature>
<comment type="pathway">
    <text evidence="2">Cell wall biogenesis; peptidoglycan biosynthesis.</text>
</comment>
<dbReference type="Gene3D" id="3.90.190.20">
    <property type="entry name" value="Mur ligase, C-terminal domain"/>
    <property type="match status" value="1"/>
</dbReference>
<keyword evidence="6" id="KW-0067">ATP-binding</keyword>
<dbReference type="HAMAP" id="MF_00639">
    <property type="entry name" value="MurD"/>
    <property type="match status" value="1"/>
</dbReference>
<dbReference type="SUPFAM" id="SSF51984">
    <property type="entry name" value="MurCD N-terminal domain"/>
    <property type="match status" value="1"/>
</dbReference>
<dbReference type="Gene3D" id="3.40.1190.10">
    <property type="entry name" value="Mur-like, catalytic domain"/>
    <property type="match status" value="1"/>
</dbReference>
<dbReference type="Gene3D" id="3.40.50.720">
    <property type="entry name" value="NAD(P)-binding Rossmann-like Domain"/>
    <property type="match status" value="1"/>
</dbReference>
<dbReference type="Pfam" id="PF08245">
    <property type="entry name" value="Mur_ligase_M"/>
    <property type="match status" value="1"/>
</dbReference>
<organism evidence="9 10">
    <name type="scientific">Orbilia blumenaviensis</name>
    <dbReference type="NCBI Taxonomy" id="1796055"/>
    <lineage>
        <taxon>Eukaryota</taxon>
        <taxon>Fungi</taxon>
        <taxon>Dikarya</taxon>
        <taxon>Ascomycota</taxon>
        <taxon>Pezizomycotina</taxon>
        <taxon>Orbiliomycetes</taxon>
        <taxon>Orbiliales</taxon>
        <taxon>Orbiliaceae</taxon>
        <taxon>Orbilia</taxon>
    </lineage>
</organism>
<dbReference type="GO" id="GO:0005524">
    <property type="term" value="F:ATP binding"/>
    <property type="evidence" value="ECO:0007669"/>
    <property type="project" value="UniProtKB-KW"/>
</dbReference>
<dbReference type="InterPro" id="IPR004101">
    <property type="entry name" value="Mur_ligase_C"/>
</dbReference>
<keyword evidence="4" id="KW-0436">Ligase</keyword>
<proteinExistence type="inferred from homology"/>
<evidence type="ECO:0000256" key="2">
    <source>
        <dbReference type="ARBA" id="ARBA00004752"/>
    </source>
</evidence>
<dbReference type="EMBL" id="JAVHNS010000011">
    <property type="protein sequence ID" value="KAK6340173.1"/>
    <property type="molecule type" value="Genomic_DNA"/>
</dbReference>
<keyword evidence="3" id="KW-0963">Cytoplasm</keyword>
<dbReference type="PANTHER" id="PTHR43692:SF1">
    <property type="entry name" value="UDP-N-ACETYLMURAMOYLALANINE--D-GLUTAMATE LIGASE"/>
    <property type="match status" value="1"/>
</dbReference>
<evidence type="ECO:0000313" key="9">
    <source>
        <dbReference type="EMBL" id="KAK6340173.1"/>
    </source>
</evidence>
<dbReference type="InterPro" id="IPR013221">
    <property type="entry name" value="Mur_ligase_cen"/>
</dbReference>
<feature type="domain" description="Mur ligase C-terminal" evidence="7">
    <location>
        <begin position="312"/>
        <end position="427"/>
    </location>
</feature>
<dbReference type="NCBIfam" id="TIGR01087">
    <property type="entry name" value="murD"/>
    <property type="match status" value="1"/>
</dbReference>
<keyword evidence="10" id="KW-1185">Reference proteome</keyword>
<reference evidence="9 10" key="1">
    <citation type="submission" date="2019-10" db="EMBL/GenBank/DDBJ databases">
        <authorList>
            <person name="Palmer J.M."/>
        </authorList>
    </citation>
    <scope>NUCLEOTIDE SEQUENCE [LARGE SCALE GENOMIC DNA]</scope>
    <source>
        <strain evidence="9 10">TWF730</strain>
    </source>
</reference>
<name>A0AAV9UHF8_9PEZI</name>
<dbReference type="Pfam" id="PF21799">
    <property type="entry name" value="MurD-like_N"/>
    <property type="match status" value="1"/>
</dbReference>
<accession>A0AAV9UHF8</accession>
<dbReference type="Pfam" id="PF02875">
    <property type="entry name" value="Mur_ligase_C"/>
    <property type="match status" value="1"/>
</dbReference>
<dbReference type="InterPro" id="IPR036565">
    <property type="entry name" value="Mur-like_cat_sf"/>
</dbReference>
<dbReference type="SUPFAM" id="SSF53623">
    <property type="entry name" value="MurD-like peptide ligases, catalytic domain"/>
    <property type="match status" value="1"/>
</dbReference>
<evidence type="ECO:0008006" key="11">
    <source>
        <dbReference type="Google" id="ProtNLM"/>
    </source>
</evidence>
<evidence type="ECO:0000259" key="8">
    <source>
        <dbReference type="Pfam" id="PF08245"/>
    </source>
</evidence>
<evidence type="ECO:0000313" key="10">
    <source>
        <dbReference type="Proteomes" id="UP001373714"/>
    </source>
</evidence>
<gene>
    <name evidence="9" type="ORF">TWF730_001941</name>
</gene>
<comment type="subcellular location">
    <subcellularLocation>
        <location evidence="1">Cytoplasm</location>
    </subcellularLocation>
</comment>
<dbReference type="InterPro" id="IPR005762">
    <property type="entry name" value="MurD"/>
</dbReference>
<dbReference type="GO" id="GO:0005737">
    <property type="term" value="C:cytoplasm"/>
    <property type="evidence" value="ECO:0007669"/>
    <property type="project" value="UniProtKB-SubCell"/>
</dbReference>
<evidence type="ECO:0000256" key="3">
    <source>
        <dbReference type="ARBA" id="ARBA00022490"/>
    </source>
</evidence>